<evidence type="ECO:0000256" key="6">
    <source>
        <dbReference type="SAM" id="Phobius"/>
    </source>
</evidence>
<feature type="transmembrane region" description="Helical" evidence="6">
    <location>
        <begin position="251"/>
        <end position="270"/>
    </location>
</feature>
<evidence type="ECO:0000256" key="1">
    <source>
        <dbReference type="ARBA" id="ARBA00004651"/>
    </source>
</evidence>
<feature type="transmembrane region" description="Helical" evidence="6">
    <location>
        <begin position="140"/>
        <end position="164"/>
    </location>
</feature>
<evidence type="ECO:0000313" key="8">
    <source>
        <dbReference type="Proteomes" id="UP001251524"/>
    </source>
</evidence>
<feature type="transmembrane region" description="Helical" evidence="6">
    <location>
        <begin position="447"/>
        <end position="470"/>
    </location>
</feature>
<dbReference type="PANTHER" id="PTHR30250">
    <property type="entry name" value="PST FAMILY PREDICTED COLANIC ACID TRANSPORTER"/>
    <property type="match status" value="1"/>
</dbReference>
<keyword evidence="4 6" id="KW-1133">Transmembrane helix</keyword>
<evidence type="ECO:0000256" key="4">
    <source>
        <dbReference type="ARBA" id="ARBA00022989"/>
    </source>
</evidence>
<dbReference type="InterPro" id="IPR050833">
    <property type="entry name" value="Poly_Biosynth_Transport"/>
</dbReference>
<name>A0ABU1WBY5_9GAMM</name>
<feature type="transmembrane region" description="Helical" evidence="6">
    <location>
        <begin position="389"/>
        <end position="408"/>
    </location>
</feature>
<protein>
    <submittedName>
        <fullName evidence="7">O-antigen/teichoic acid export membrane protein</fullName>
    </submittedName>
</protein>
<evidence type="ECO:0000256" key="2">
    <source>
        <dbReference type="ARBA" id="ARBA00022475"/>
    </source>
</evidence>
<proteinExistence type="predicted"/>
<sequence>MTNSVVLVLINLMALPFYLRFLGMEAYGLIGFYATLQTILQVLDLGLAPTVSREIAHNAELGQQRRSASLLRTLGRVYLGVAVAIAALVALASSWIATHWLHAQTLPDATVAQAIALMGINLACRWPISLYHNALVGSHRLALSSAVSMTVNINAAITSVLVLAYGVRSIQVFFIVQACFGLLHAGVLRVVARRIVGERDAPADMSELRRVWGFSAWMGGIALTALCLTQIDKIVLSKVVPLGSFGQYMLAALVVSGVQVLAGPAFNTMYPKFSALLARGDMPSLRHLYASATRLYATALLALVFGLVFHAGALVMLWLDSAAIAATVAPIIAGLAIGSGLNSLMYFPYALQLASGQPRLAFTIGIALLALTLPLTVLLAIRFGALGGAIAWASVNVAYVLLGTWLTGRHVQDFAGWAWLRRDVAIPLLATLLPALLGAWICRTLAAGPWVAVGIGGIAAVAGMALGVAASFERREFRQLIAMALGRPAASP</sequence>
<dbReference type="Pfam" id="PF01943">
    <property type="entry name" value="Polysacc_synt"/>
    <property type="match status" value="1"/>
</dbReference>
<reference evidence="7 8" key="1">
    <citation type="submission" date="2023-07" db="EMBL/GenBank/DDBJ databases">
        <title>Sorghum-associated microbial communities from plants grown in Nebraska, USA.</title>
        <authorList>
            <person name="Schachtman D."/>
        </authorList>
    </citation>
    <scope>NUCLEOTIDE SEQUENCE [LARGE SCALE GENOMIC DNA]</scope>
    <source>
        <strain evidence="7 8">BE198</strain>
    </source>
</reference>
<feature type="transmembrane region" description="Helical" evidence="6">
    <location>
        <begin position="295"/>
        <end position="318"/>
    </location>
</feature>
<keyword evidence="3 6" id="KW-0812">Transmembrane</keyword>
<feature type="transmembrane region" description="Helical" evidence="6">
    <location>
        <begin position="77"/>
        <end position="97"/>
    </location>
</feature>
<accession>A0ABU1WBY5</accession>
<feature type="transmembrane region" description="Helical" evidence="6">
    <location>
        <begin position="211"/>
        <end position="231"/>
    </location>
</feature>
<dbReference type="PANTHER" id="PTHR30250:SF26">
    <property type="entry name" value="PSMA PROTEIN"/>
    <property type="match status" value="1"/>
</dbReference>
<feature type="transmembrane region" description="Helical" evidence="6">
    <location>
        <begin position="170"/>
        <end position="191"/>
    </location>
</feature>
<feature type="transmembrane region" description="Helical" evidence="6">
    <location>
        <begin position="324"/>
        <end position="348"/>
    </location>
</feature>
<keyword evidence="8" id="KW-1185">Reference proteome</keyword>
<keyword evidence="5 6" id="KW-0472">Membrane</keyword>
<evidence type="ECO:0000313" key="7">
    <source>
        <dbReference type="EMBL" id="MDR7135117.1"/>
    </source>
</evidence>
<dbReference type="Proteomes" id="UP001251524">
    <property type="component" value="Unassembled WGS sequence"/>
</dbReference>
<feature type="transmembrane region" description="Helical" evidence="6">
    <location>
        <begin position="420"/>
        <end position="441"/>
    </location>
</feature>
<evidence type="ECO:0000256" key="3">
    <source>
        <dbReference type="ARBA" id="ARBA00022692"/>
    </source>
</evidence>
<comment type="caution">
    <text evidence="7">The sequence shown here is derived from an EMBL/GenBank/DDBJ whole genome shotgun (WGS) entry which is preliminary data.</text>
</comment>
<feature type="transmembrane region" description="Helical" evidence="6">
    <location>
        <begin position="6"/>
        <end position="23"/>
    </location>
</feature>
<dbReference type="EMBL" id="JAVDVY010000002">
    <property type="protein sequence ID" value="MDR7135117.1"/>
    <property type="molecule type" value="Genomic_DNA"/>
</dbReference>
<dbReference type="InterPro" id="IPR002797">
    <property type="entry name" value="Polysacc_synth"/>
</dbReference>
<comment type="subcellular location">
    <subcellularLocation>
        <location evidence="1">Cell membrane</location>
        <topology evidence="1">Multi-pass membrane protein</topology>
    </subcellularLocation>
</comment>
<organism evidence="7 8">
    <name type="scientific">Lysobacter niastensis</name>
    <dbReference type="NCBI Taxonomy" id="380629"/>
    <lineage>
        <taxon>Bacteria</taxon>
        <taxon>Pseudomonadati</taxon>
        <taxon>Pseudomonadota</taxon>
        <taxon>Gammaproteobacteria</taxon>
        <taxon>Lysobacterales</taxon>
        <taxon>Lysobacteraceae</taxon>
        <taxon>Lysobacter</taxon>
    </lineage>
</organism>
<evidence type="ECO:0000256" key="5">
    <source>
        <dbReference type="ARBA" id="ARBA00023136"/>
    </source>
</evidence>
<feature type="transmembrane region" description="Helical" evidence="6">
    <location>
        <begin position="360"/>
        <end position="383"/>
    </location>
</feature>
<feature type="transmembrane region" description="Helical" evidence="6">
    <location>
        <begin position="109"/>
        <end position="128"/>
    </location>
</feature>
<keyword evidence="2" id="KW-1003">Cell membrane</keyword>
<gene>
    <name evidence="7" type="ORF">J2X06_002326</name>
</gene>